<gene>
    <name evidence="2" type="ORF">DES47_11561</name>
</gene>
<evidence type="ECO:0000256" key="1">
    <source>
        <dbReference type="SAM" id="MobiDB-lite"/>
    </source>
</evidence>
<name>A0A4R6QGH5_9BURK</name>
<reference evidence="2 3" key="1">
    <citation type="submission" date="2019-03" db="EMBL/GenBank/DDBJ databases">
        <title>Genomic Encyclopedia of Type Strains, Phase IV (KMG-IV): sequencing the most valuable type-strain genomes for metagenomic binning, comparative biology and taxonomic classification.</title>
        <authorList>
            <person name="Goeker M."/>
        </authorList>
    </citation>
    <scope>NUCLEOTIDE SEQUENCE [LARGE SCALE GENOMIC DNA]</scope>
    <source>
        <strain evidence="2 3">DSM 16998</strain>
    </source>
</reference>
<comment type="caution">
    <text evidence="2">The sequence shown here is derived from an EMBL/GenBank/DDBJ whole genome shotgun (WGS) entry which is preliminary data.</text>
</comment>
<protein>
    <submittedName>
        <fullName evidence="2">Uncharacterized protein</fullName>
    </submittedName>
</protein>
<sequence length="61" mass="6960">MPSAVIDSYVFEQAKKLAKKEMSVYHDARDRAHREAIKGITLLQGSETTTREKPKSLNKKK</sequence>
<keyword evidence="3" id="KW-1185">Reference proteome</keyword>
<organism evidence="2 3">
    <name type="scientific">Roseateles toxinivorans</name>
    <dbReference type="NCBI Taxonomy" id="270368"/>
    <lineage>
        <taxon>Bacteria</taxon>
        <taxon>Pseudomonadati</taxon>
        <taxon>Pseudomonadota</taxon>
        <taxon>Betaproteobacteria</taxon>
        <taxon>Burkholderiales</taxon>
        <taxon>Sphaerotilaceae</taxon>
        <taxon>Roseateles</taxon>
    </lineage>
</organism>
<accession>A0A4R6QGH5</accession>
<dbReference type="Proteomes" id="UP000295361">
    <property type="component" value="Unassembled WGS sequence"/>
</dbReference>
<dbReference type="InParanoid" id="A0A4R6QGH5"/>
<evidence type="ECO:0000313" key="2">
    <source>
        <dbReference type="EMBL" id="TDP60639.1"/>
    </source>
</evidence>
<proteinExistence type="predicted"/>
<evidence type="ECO:0000313" key="3">
    <source>
        <dbReference type="Proteomes" id="UP000295361"/>
    </source>
</evidence>
<dbReference type="AlphaFoldDB" id="A0A4R6QGH5"/>
<dbReference type="EMBL" id="SNXS01000015">
    <property type="protein sequence ID" value="TDP60639.1"/>
    <property type="molecule type" value="Genomic_DNA"/>
</dbReference>
<feature type="region of interest" description="Disordered" evidence="1">
    <location>
        <begin position="42"/>
        <end position="61"/>
    </location>
</feature>